<dbReference type="AlphaFoldDB" id="A0A0F7IIM1"/>
<dbReference type="InterPro" id="IPR036388">
    <property type="entry name" value="WH-like_DNA-bd_sf"/>
</dbReference>
<dbReference type="KEGG" id="gah:GAH_00778"/>
<keyword evidence="4" id="KW-1133">Transmembrane helix</keyword>
<dbReference type="GO" id="GO:0003700">
    <property type="term" value="F:DNA-binding transcription factor activity"/>
    <property type="evidence" value="ECO:0007669"/>
    <property type="project" value="InterPro"/>
</dbReference>
<evidence type="ECO:0000313" key="6">
    <source>
        <dbReference type="EMBL" id="AKG91888.1"/>
    </source>
</evidence>
<evidence type="ECO:0000259" key="5">
    <source>
        <dbReference type="PROSITE" id="PS50987"/>
    </source>
</evidence>
<dbReference type="PROSITE" id="PS50987">
    <property type="entry name" value="HTH_ARSR_2"/>
    <property type="match status" value="1"/>
</dbReference>
<dbReference type="InterPro" id="IPR001845">
    <property type="entry name" value="HTH_ArsR_DNA-bd_dom"/>
</dbReference>
<protein>
    <submittedName>
        <fullName evidence="6">Helix-turn-helix domain</fullName>
    </submittedName>
</protein>
<dbReference type="SMART" id="SM00418">
    <property type="entry name" value="HTH_ARSR"/>
    <property type="match status" value="1"/>
</dbReference>
<evidence type="ECO:0000256" key="2">
    <source>
        <dbReference type="ARBA" id="ARBA00023125"/>
    </source>
</evidence>
<reference evidence="6 7" key="1">
    <citation type="submission" date="2015-04" db="EMBL/GenBank/DDBJ databases">
        <title>The complete genome sequence of the hyperthermophilic, obligate iron-reducing archaeon Geoglobus ahangari strain 234T.</title>
        <authorList>
            <person name="Manzella M.P."/>
            <person name="Holmes D.E."/>
            <person name="Rocheleau J.M."/>
            <person name="Chung A."/>
            <person name="Reguera G."/>
            <person name="Kashefi K."/>
        </authorList>
    </citation>
    <scope>NUCLEOTIDE SEQUENCE [LARGE SCALE GENOMIC DNA]</scope>
    <source>
        <strain evidence="6 7">234</strain>
    </source>
</reference>
<dbReference type="OrthoDB" id="195102at2157"/>
<keyword evidence="2" id="KW-0238">DNA-binding</keyword>
<proteinExistence type="predicted"/>
<feature type="transmembrane region" description="Helical" evidence="4">
    <location>
        <begin position="90"/>
        <end position="107"/>
    </location>
</feature>
<dbReference type="SUPFAM" id="SSF46785">
    <property type="entry name" value="Winged helix' DNA-binding domain"/>
    <property type="match status" value="1"/>
</dbReference>
<evidence type="ECO:0000313" key="7">
    <source>
        <dbReference type="Proteomes" id="UP000034723"/>
    </source>
</evidence>
<dbReference type="PRINTS" id="PR00778">
    <property type="entry name" value="HTHARSR"/>
</dbReference>
<keyword evidence="1" id="KW-0805">Transcription regulation</keyword>
<dbReference type="Proteomes" id="UP000034723">
    <property type="component" value="Chromosome"/>
</dbReference>
<dbReference type="InterPro" id="IPR036390">
    <property type="entry name" value="WH_DNA-bd_sf"/>
</dbReference>
<dbReference type="PANTHER" id="PTHR33154:SF38">
    <property type="entry name" value="HTH ARSR-TYPE DOMAIN-CONTAINING PROTEIN"/>
    <property type="match status" value="1"/>
</dbReference>
<dbReference type="GO" id="GO:0003677">
    <property type="term" value="F:DNA binding"/>
    <property type="evidence" value="ECO:0007669"/>
    <property type="project" value="UniProtKB-KW"/>
</dbReference>
<dbReference type="EMBL" id="CP011267">
    <property type="protein sequence ID" value="AKG91888.1"/>
    <property type="molecule type" value="Genomic_DNA"/>
</dbReference>
<dbReference type="InterPro" id="IPR051081">
    <property type="entry name" value="HTH_MetalResp_TranReg"/>
</dbReference>
<organism evidence="6 7">
    <name type="scientific">Geoglobus ahangari</name>
    <dbReference type="NCBI Taxonomy" id="113653"/>
    <lineage>
        <taxon>Archaea</taxon>
        <taxon>Methanobacteriati</taxon>
        <taxon>Methanobacteriota</taxon>
        <taxon>Archaeoglobi</taxon>
        <taxon>Archaeoglobales</taxon>
        <taxon>Archaeoglobaceae</taxon>
        <taxon>Geoglobus</taxon>
    </lineage>
</organism>
<dbReference type="InterPro" id="IPR011991">
    <property type="entry name" value="ArsR-like_HTH"/>
</dbReference>
<gene>
    <name evidence="6" type="ORF">GAH_00778</name>
</gene>
<dbReference type="STRING" id="113653.GAH_00778"/>
<sequence length="154" mass="17869">MSDPKEGEVSVEHLKVLSNDTRIEILKNLSNRRYTVSELSKILDVKKQLINYHMKVLESSGLVKRVENGRKWVYYELTDLSRKILASWKIRIILSFLAAYTAFTVLLKEALKNDLEPKPLGGHDIFSIIFTAILLMLAVAVLMHFLALWWRREI</sequence>
<dbReference type="RefSeq" id="WP_052747748.1">
    <property type="nucleotide sequence ID" value="NZ_CP011267.1"/>
</dbReference>
<keyword evidence="3" id="KW-0804">Transcription</keyword>
<feature type="domain" description="HTH arsR-type" evidence="5">
    <location>
        <begin position="2"/>
        <end position="96"/>
    </location>
</feature>
<keyword evidence="4" id="KW-0472">Membrane</keyword>
<feature type="transmembrane region" description="Helical" evidence="4">
    <location>
        <begin position="127"/>
        <end position="150"/>
    </location>
</feature>
<keyword evidence="4" id="KW-0812">Transmembrane</keyword>
<dbReference type="GeneID" id="25419494"/>
<dbReference type="Pfam" id="PF01022">
    <property type="entry name" value="HTH_5"/>
    <property type="match status" value="1"/>
</dbReference>
<dbReference type="InParanoid" id="A0A0F7IIM1"/>
<keyword evidence="7" id="KW-1185">Reference proteome</keyword>
<dbReference type="PANTHER" id="PTHR33154">
    <property type="entry name" value="TRANSCRIPTIONAL REGULATOR, ARSR FAMILY"/>
    <property type="match status" value="1"/>
</dbReference>
<evidence type="ECO:0000256" key="3">
    <source>
        <dbReference type="ARBA" id="ARBA00023163"/>
    </source>
</evidence>
<accession>A0A0F7IIM1</accession>
<dbReference type="CDD" id="cd00090">
    <property type="entry name" value="HTH_ARSR"/>
    <property type="match status" value="1"/>
</dbReference>
<name>A0A0F7IIM1_9EURY</name>
<dbReference type="NCBIfam" id="NF033788">
    <property type="entry name" value="HTH_metalloreg"/>
    <property type="match status" value="1"/>
</dbReference>
<evidence type="ECO:0000256" key="1">
    <source>
        <dbReference type="ARBA" id="ARBA00023015"/>
    </source>
</evidence>
<evidence type="ECO:0000256" key="4">
    <source>
        <dbReference type="SAM" id="Phobius"/>
    </source>
</evidence>
<dbReference type="Gene3D" id="1.10.10.10">
    <property type="entry name" value="Winged helix-like DNA-binding domain superfamily/Winged helix DNA-binding domain"/>
    <property type="match status" value="1"/>
</dbReference>
<dbReference type="HOGENOM" id="CLU_127461_0_0_2"/>